<dbReference type="EC" id="1.2.1.71" evidence="4"/>
<keyword evidence="3 4" id="KW-0520">NAD</keyword>
<dbReference type="InterPro" id="IPR016163">
    <property type="entry name" value="Ald_DH_C"/>
</dbReference>
<evidence type="ECO:0000256" key="4">
    <source>
        <dbReference type="HAMAP-Rule" id="MF_01174"/>
    </source>
</evidence>
<dbReference type="InterPro" id="IPR016161">
    <property type="entry name" value="Ald_DH/histidinol_DH"/>
</dbReference>
<comment type="function">
    <text evidence="4">Catalyzes the NAD-dependent reduction of succinylglutamate semialdehyde into succinylglutamate.</text>
</comment>
<dbReference type="InterPro" id="IPR017649">
    <property type="entry name" value="SuccinylGlu_semiald_DH_AstD"/>
</dbReference>
<feature type="active site" evidence="4">
    <location>
        <position position="275"/>
    </location>
</feature>
<name>A0A449IFT1_PSEFR</name>
<dbReference type="PROSITE" id="PS00070">
    <property type="entry name" value="ALDEHYDE_DEHYDR_CYS"/>
    <property type="match status" value="1"/>
</dbReference>
<feature type="domain" description="Aldehyde dehydrogenase" evidence="6">
    <location>
        <begin position="10"/>
        <end position="457"/>
    </location>
</feature>
<dbReference type="InterPro" id="IPR016160">
    <property type="entry name" value="Ald_DH_CS_CYS"/>
</dbReference>
<accession>A0A449IFT1</accession>
<dbReference type="Gene3D" id="3.40.605.10">
    <property type="entry name" value="Aldehyde Dehydrogenase, Chain A, domain 1"/>
    <property type="match status" value="1"/>
</dbReference>
<dbReference type="InterPro" id="IPR016162">
    <property type="entry name" value="Ald_DH_N"/>
</dbReference>
<dbReference type="InterPro" id="IPR015590">
    <property type="entry name" value="Aldehyde_DH_dom"/>
</dbReference>
<comment type="pathway">
    <text evidence="4">Amino-acid degradation; L-arginine degradation via AST pathway; L-glutamate and succinate from L-arginine: step 4/5.</text>
</comment>
<feature type="binding site" evidence="4">
    <location>
        <begin position="218"/>
        <end position="223"/>
    </location>
    <ligand>
        <name>NAD(+)</name>
        <dbReference type="ChEBI" id="CHEBI:57540"/>
    </ligand>
</feature>
<dbReference type="NCBIfam" id="NF006992">
    <property type="entry name" value="PRK09457.1"/>
    <property type="match status" value="1"/>
</dbReference>
<reference evidence="7 8" key="1">
    <citation type="submission" date="2019-02" db="EMBL/GenBank/DDBJ databases">
        <authorList>
            <consortium name="Pathogen Informatics"/>
        </authorList>
    </citation>
    <scope>NUCLEOTIDE SEQUENCE [LARGE SCALE GENOMIC DNA]</scope>
    <source>
        <strain evidence="7 8">3012STDY7103891</strain>
    </source>
</reference>
<dbReference type="GO" id="GO:0019545">
    <property type="term" value="P:L-arginine catabolic process to succinate"/>
    <property type="evidence" value="ECO:0007669"/>
    <property type="project" value="UniProtKB-UniRule"/>
</dbReference>
<dbReference type="RefSeq" id="WP_133143943.1">
    <property type="nucleotide sequence ID" value="NZ_CAACYJ010000012.1"/>
</dbReference>
<evidence type="ECO:0000256" key="5">
    <source>
        <dbReference type="PROSITE-ProRule" id="PRU10007"/>
    </source>
</evidence>
<evidence type="ECO:0000256" key="1">
    <source>
        <dbReference type="ARBA" id="ARBA00022503"/>
    </source>
</evidence>
<dbReference type="Pfam" id="PF00171">
    <property type="entry name" value="Aldedh"/>
    <property type="match status" value="1"/>
</dbReference>
<dbReference type="NCBIfam" id="TIGR03240">
    <property type="entry name" value="arg_catab_astD"/>
    <property type="match status" value="1"/>
</dbReference>
<comment type="catalytic activity">
    <reaction evidence="4">
        <text>N-succinyl-L-glutamate 5-semialdehyde + NAD(+) + H2O = N-succinyl-L-glutamate + NADH + 2 H(+)</text>
        <dbReference type="Rhea" id="RHEA:10812"/>
        <dbReference type="ChEBI" id="CHEBI:15377"/>
        <dbReference type="ChEBI" id="CHEBI:15378"/>
        <dbReference type="ChEBI" id="CHEBI:57540"/>
        <dbReference type="ChEBI" id="CHEBI:57945"/>
        <dbReference type="ChEBI" id="CHEBI:58520"/>
        <dbReference type="ChEBI" id="CHEBI:58763"/>
        <dbReference type="EC" id="1.2.1.71"/>
    </reaction>
</comment>
<dbReference type="HAMAP" id="MF_01174">
    <property type="entry name" value="Aldedh_AstD"/>
    <property type="match status" value="1"/>
</dbReference>
<dbReference type="EMBL" id="CAACYJ010000012">
    <property type="protein sequence ID" value="VFB18311.1"/>
    <property type="molecule type" value="Genomic_DNA"/>
</dbReference>
<dbReference type="Gene3D" id="3.40.309.10">
    <property type="entry name" value="Aldehyde Dehydrogenase, Chain A, domain 2"/>
    <property type="match status" value="1"/>
</dbReference>
<keyword evidence="1 4" id="KW-0056">Arginine metabolism</keyword>
<evidence type="ECO:0000256" key="2">
    <source>
        <dbReference type="ARBA" id="ARBA00023002"/>
    </source>
</evidence>
<proteinExistence type="inferred from homology"/>
<dbReference type="AlphaFoldDB" id="A0A449IFT1"/>
<dbReference type="Proteomes" id="UP000330809">
    <property type="component" value="Unassembled WGS sequence"/>
</dbReference>
<dbReference type="GO" id="GO:0043824">
    <property type="term" value="F:succinylglutamate-semialdehyde dehydrogenase activity"/>
    <property type="evidence" value="ECO:0007669"/>
    <property type="project" value="UniProtKB-EC"/>
</dbReference>
<comment type="similarity">
    <text evidence="4">Belongs to the aldehyde dehydrogenase family. AstD subfamily.</text>
</comment>
<organism evidence="7 8">
    <name type="scientific">Pseudomonas fragi</name>
    <dbReference type="NCBI Taxonomy" id="296"/>
    <lineage>
        <taxon>Bacteria</taxon>
        <taxon>Pseudomonadati</taxon>
        <taxon>Pseudomonadota</taxon>
        <taxon>Gammaproteobacteria</taxon>
        <taxon>Pseudomonadales</taxon>
        <taxon>Pseudomonadaceae</taxon>
        <taxon>Pseudomonas</taxon>
    </lineage>
</organism>
<gene>
    <name evidence="7" type="primary">astD_1</name>
    <name evidence="4" type="synonym">astD</name>
    <name evidence="7" type="ORF">NCTC10754_00854</name>
</gene>
<dbReference type="UniPathway" id="UPA00185">
    <property type="reaction ID" value="UER00282"/>
</dbReference>
<dbReference type="GO" id="GO:0019544">
    <property type="term" value="P:L-arginine catabolic process to L-glutamate"/>
    <property type="evidence" value="ECO:0007669"/>
    <property type="project" value="UniProtKB-UniRule"/>
</dbReference>
<dbReference type="CDD" id="cd07095">
    <property type="entry name" value="ALDH_SGSD_AstD"/>
    <property type="match status" value="1"/>
</dbReference>
<evidence type="ECO:0000313" key="8">
    <source>
        <dbReference type="Proteomes" id="UP000330809"/>
    </source>
</evidence>
<feature type="active site" evidence="4 5">
    <location>
        <position position="241"/>
    </location>
</feature>
<sequence length="483" mass="51366">MKTHLIDGQWCAGEGDAFESLNPLNQQVLWLGHGASAAQVADAVRAARAAFTGWALRPLAERIAFVERFAQCLREQAEALATAIGEETGKPLWEARTEVTSMINKVAISIRSQAERAGEQRGTDGSTCLSHRPHGVVAVLGPYNFPGHLPNGHIVPAVLAGNCVLFKPSEMTPRVAELTVQCWQQAGLPSGVLNLLQGGRRTGEALAAAEIDGLFFTGSSSTGAALHRQFAGRPERLLALEMGGNNPLLVEPVENRAAAVQIILQSAFISAGQRCTCARRLLVPEGRWGDELLRELVQTASAIRPGAFDEQPEPFMGTVISLHAANQLRDVQQHLIEMGGRPLLSLTQLRPGAALLSPGIIDVTALEALPDEEYFGPLLQVQRYQDFDQAIALANATRFGLAAGLISDSAECFARFHVLSRAGIVNWNKPLTGASSSAPFGGIGASGNHRPSAWYAADYCAYPVATLQAETLSAPPAVPGLCG</sequence>
<protein>
    <recommendedName>
        <fullName evidence="4">N-succinylglutamate 5-semialdehyde dehydrogenase</fullName>
        <ecNumber evidence="4">1.2.1.71</ecNumber>
    </recommendedName>
    <alternativeName>
        <fullName evidence="4">Succinylglutamic semialdehyde dehydrogenase</fullName>
        <shortName evidence="4">SGSD</shortName>
    </alternativeName>
</protein>
<dbReference type="SUPFAM" id="SSF53720">
    <property type="entry name" value="ALDH-like"/>
    <property type="match status" value="1"/>
</dbReference>
<evidence type="ECO:0000256" key="3">
    <source>
        <dbReference type="ARBA" id="ARBA00023027"/>
    </source>
</evidence>
<dbReference type="FunFam" id="3.40.605.10:FF:000010">
    <property type="entry name" value="N-succinylglutamate 5-semialdehyde dehydrogenase"/>
    <property type="match status" value="1"/>
</dbReference>
<dbReference type="PROSITE" id="PS00687">
    <property type="entry name" value="ALDEHYDE_DEHYDR_GLU"/>
    <property type="match status" value="1"/>
</dbReference>
<dbReference type="PANTHER" id="PTHR11699">
    <property type="entry name" value="ALDEHYDE DEHYDROGENASE-RELATED"/>
    <property type="match status" value="1"/>
</dbReference>
<keyword evidence="2 4" id="KW-0560">Oxidoreductase</keyword>
<evidence type="ECO:0000259" key="6">
    <source>
        <dbReference type="Pfam" id="PF00171"/>
    </source>
</evidence>
<evidence type="ECO:0000313" key="7">
    <source>
        <dbReference type="EMBL" id="VFB18311.1"/>
    </source>
</evidence>
<dbReference type="InterPro" id="IPR029510">
    <property type="entry name" value="Ald_DH_CS_GLU"/>
</dbReference>